<sequence length="316" mass="34739">MNDLAANTLIVLVVDDSPESLGMLNATLNQAGLTVLVALNGLQALAIVEKIQPDVVLLDAVMPELDGFDTCLRLKERLPAVPIIFMTGLNDSKHVIKGFEAGGVDYITKPVVPDEVLARIRVHSHNAQMAKSAQAALDYAGQFIFCVSKLGDLEWATPHALELLSKLCVPTTLHGSDATSSHFGHDINQIWAKLQPDIAAWLAGGNSDKPLRLTQLNEPLEACVAGSDEHFHVLLRINVPKQAGSEDDLRSVFNITKRESQVLYWLSFGKTNWEIAQILQMSPRTVNKHLEQIYKKLEVDNRTSAVSLSIRVLEKN</sequence>
<dbReference type="PROSITE" id="PS50043">
    <property type="entry name" value="HTH_LUXR_2"/>
    <property type="match status" value="1"/>
</dbReference>
<dbReference type="GO" id="GO:0032993">
    <property type="term" value="C:protein-DNA complex"/>
    <property type="evidence" value="ECO:0007669"/>
    <property type="project" value="TreeGrafter"/>
</dbReference>
<dbReference type="SUPFAM" id="SSF46894">
    <property type="entry name" value="C-terminal effector domain of the bipartite response regulators"/>
    <property type="match status" value="1"/>
</dbReference>
<evidence type="ECO:0000259" key="8">
    <source>
        <dbReference type="PROSITE" id="PS50110"/>
    </source>
</evidence>
<evidence type="ECO:0000259" key="7">
    <source>
        <dbReference type="PROSITE" id="PS50043"/>
    </source>
</evidence>
<keyword evidence="2" id="KW-0902">Two-component regulatory system</keyword>
<evidence type="ECO:0000313" key="10">
    <source>
        <dbReference type="Proteomes" id="UP000198854"/>
    </source>
</evidence>
<dbReference type="SMART" id="SM00448">
    <property type="entry name" value="REC"/>
    <property type="match status" value="1"/>
</dbReference>
<dbReference type="InterPro" id="IPR000792">
    <property type="entry name" value="Tscrpt_reg_LuxR_C"/>
</dbReference>
<dbReference type="RefSeq" id="WP_093273308.1">
    <property type="nucleotide sequence ID" value="NZ_FNDD01000011.1"/>
</dbReference>
<feature type="domain" description="HTH luxR-type" evidence="7">
    <location>
        <begin position="248"/>
        <end position="313"/>
    </location>
</feature>
<keyword evidence="4" id="KW-0238">DNA-binding</keyword>
<evidence type="ECO:0000256" key="5">
    <source>
        <dbReference type="ARBA" id="ARBA00023163"/>
    </source>
</evidence>
<dbReference type="InterPro" id="IPR039420">
    <property type="entry name" value="WalR-like"/>
</dbReference>
<dbReference type="AlphaFoldDB" id="A0A1G8AME7"/>
<dbReference type="InterPro" id="IPR016032">
    <property type="entry name" value="Sig_transdc_resp-reg_C-effctor"/>
</dbReference>
<evidence type="ECO:0000256" key="1">
    <source>
        <dbReference type="ARBA" id="ARBA00022553"/>
    </source>
</evidence>
<dbReference type="Gene3D" id="1.10.10.10">
    <property type="entry name" value="Winged helix-like DNA-binding domain superfamily/Winged helix DNA-binding domain"/>
    <property type="match status" value="1"/>
</dbReference>
<dbReference type="GO" id="GO:0006355">
    <property type="term" value="P:regulation of DNA-templated transcription"/>
    <property type="evidence" value="ECO:0007669"/>
    <property type="project" value="InterPro"/>
</dbReference>
<proteinExistence type="predicted"/>
<accession>A0A1G8AME7</accession>
<dbReference type="SUPFAM" id="SSF52172">
    <property type="entry name" value="CheY-like"/>
    <property type="match status" value="1"/>
</dbReference>
<dbReference type="GO" id="GO:0005829">
    <property type="term" value="C:cytosol"/>
    <property type="evidence" value="ECO:0007669"/>
    <property type="project" value="TreeGrafter"/>
</dbReference>
<keyword evidence="1 6" id="KW-0597">Phosphoprotein</keyword>
<evidence type="ECO:0000256" key="3">
    <source>
        <dbReference type="ARBA" id="ARBA00023015"/>
    </source>
</evidence>
<keyword evidence="5" id="KW-0804">Transcription</keyword>
<organism evidence="9 10">
    <name type="scientific">Vibrio xiamenensis</name>
    <dbReference type="NCBI Taxonomy" id="861298"/>
    <lineage>
        <taxon>Bacteria</taxon>
        <taxon>Pseudomonadati</taxon>
        <taxon>Pseudomonadota</taxon>
        <taxon>Gammaproteobacteria</taxon>
        <taxon>Vibrionales</taxon>
        <taxon>Vibrionaceae</taxon>
        <taxon>Vibrio</taxon>
    </lineage>
</organism>
<evidence type="ECO:0000313" key="9">
    <source>
        <dbReference type="EMBL" id="SDH22087.1"/>
    </source>
</evidence>
<dbReference type="Pfam" id="PF00196">
    <property type="entry name" value="GerE"/>
    <property type="match status" value="1"/>
</dbReference>
<reference evidence="10" key="1">
    <citation type="submission" date="2016-10" db="EMBL/GenBank/DDBJ databases">
        <authorList>
            <person name="Varghese N."/>
            <person name="Submissions S."/>
        </authorList>
    </citation>
    <scope>NUCLEOTIDE SEQUENCE [LARGE SCALE GENOMIC DNA]</scope>
    <source>
        <strain evidence="10">CGMCC 1.10228</strain>
    </source>
</reference>
<dbReference type="PROSITE" id="PS50110">
    <property type="entry name" value="RESPONSE_REGULATORY"/>
    <property type="match status" value="1"/>
</dbReference>
<dbReference type="GO" id="GO:0000156">
    <property type="term" value="F:phosphorelay response regulator activity"/>
    <property type="evidence" value="ECO:0007669"/>
    <property type="project" value="TreeGrafter"/>
</dbReference>
<feature type="domain" description="Response regulatory" evidence="8">
    <location>
        <begin position="10"/>
        <end position="124"/>
    </location>
</feature>
<dbReference type="GO" id="GO:0000976">
    <property type="term" value="F:transcription cis-regulatory region binding"/>
    <property type="evidence" value="ECO:0007669"/>
    <property type="project" value="TreeGrafter"/>
</dbReference>
<dbReference type="InterPro" id="IPR001789">
    <property type="entry name" value="Sig_transdc_resp-reg_receiver"/>
</dbReference>
<dbReference type="Proteomes" id="UP000198854">
    <property type="component" value="Unassembled WGS sequence"/>
</dbReference>
<evidence type="ECO:0000256" key="4">
    <source>
        <dbReference type="ARBA" id="ARBA00023125"/>
    </source>
</evidence>
<evidence type="ECO:0000256" key="2">
    <source>
        <dbReference type="ARBA" id="ARBA00023012"/>
    </source>
</evidence>
<dbReference type="PANTHER" id="PTHR48111">
    <property type="entry name" value="REGULATOR OF RPOS"/>
    <property type="match status" value="1"/>
</dbReference>
<dbReference type="PRINTS" id="PR00038">
    <property type="entry name" value="HTHLUXR"/>
</dbReference>
<dbReference type="InterPro" id="IPR011006">
    <property type="entry name" value="CheY-like_superfamily"/>
</dbReference>
<dbReference type="Pfam" id="PF00072">
    <property type="entry name" value="Response_reg"/>
    <property type="match status" value="1"/>
</dbReference>
<dbReference type="InterPro" id="IPR036388">
    <property type="entry name" value="WH-like_DNA-bd_sf"/>
</dbReference>
<dbReference type="SMART" id="SM00421">
    <property type="entry name" value="HTH_LUXR"/>
    <property type="match status" value="1"/>
</dbReference>
<dbReference type="Gene3D" id="3.40.50.2300">
    <property type="match status" value="1"/>
</dbReference>
<keyword evidence="3" id="KW-0805">Transcription regulation</keyword>
<feature type="modified residue" description="4-aspartylphosphate" evidence="6">
    <location>
        <position position="59"/>
    </location>
</feature>
<dbReference type="CDD" id="cd06170">
    <property type="entry name" value="LuxR_C_like"/>
    <property type="match status" value="1"/>
</dbReference>
<dbReference type="EMBL" id="FNDD01000011">
    <property type="protein sequence ID" value="SDH22087.1"/>
    <property type="molecule type" value="Genomic_DNA"/>
</dbReference>
<dbReference type="STRING" id="861298.SAMN04488136_11114"/>
<evidence type="ECO:0000256" key="6">
    <source>
        <dbReference type="PROSITE-ProRule" id="PRU00169"/>
    </source>
</evidence>
<dbReference type="OrthoDB" id="8874570at2"/>
<name>A0A1G8AME7_9VIBR</name>
<dbReference type="PANTHER" id="PTHR48111:SF1">
    <property type="entry name" value="TWO-COMPONENT RESPONSE REGULATOR ORR33"/>
    <property type="match status" value="1"/>
</dbReference>
<keyword evidence="10" id="KW-1185">Reference proteome</keyword>
<protein>
    <submittedName>
        <fullName evidence="9">Two component transcriptional regulator, LuxR family</fullName>
    </submittedName>
</protein>
<gene>
    <name evidence="9" type="ORF">SAMN04488136_11114</name>
</gene>